<sequence length="48" mass="5453">MAVLNSVFFLIINNKDVEHYKSNVRINIMSEGKKIETLKTTFIAPPGM</sequence>
<dbReference type="EMBL" id="UGYW01000002">
    <property type="protein sequence ID" value="SUJ04625.1"/>
    <property type="molecule type" value="Genomic_DNA"/>
</dbReference>
<dbReference type="AlphaFoldDB" id="A0A380BRL1"/>
<proteinExistence type="predicted"/>
<name>A0A380BRL1_SPHSI</name>
<evidence type="ECO:0000313" key="1">
    <source>
        <dbReference type="EMBL" id="SUJ04625.1"/>
    </source>
</evidence>
<gene>
    <name evidence="1" type="ORF">NCTC11388_01454</name>
</gene>
<protein>
    <submittedName>
        <fullName evidence="1">Uncharacterized protein</fullName>
    </submittedName>
</protein>
<reference evidence="1 2" key="1">
    <citation type="submission" date="2018-06" db="EMBL/GenBank/DDBJ databases">
        <authorList>
            <consortium name="Pathogen Informatics"/>
            <person name="Doyle S."/>
        </authorList>
    </citation>
    <scope>NUCLEOTIDE SEQUENCE [LARGE SCALE GENOMIC DNA]</scope>
    <source>
        <strain evidence="1 2">NCTC11388</strain>
    </source>
</reference>
<accession>A0A380BRL1</accession>
<evidence type="ECO:0000313" key="2">
    <source>
        <dbReference type="Proteomes" id="UP000254893"/>
    </source>
</evidence>
<organism evidence="1 2">
    <name type="scientific">Sphingobacterium spiritivorum</name>
    <name type="common">Flavobacterium spiritivorum</name>
    <dbReference type="NCBI Taxonomy" id="258"/>
    <lineage>
        <taxon>Bacteria</taxon>
        <taxon>Pseudomonadati</taxon>
        <taxon>Bacteroidota</taxon>
        <taxon>Sphingobacteriia</taxon>
        <taxon>Sphingobacteriales</taxon>
        <taxon>Sphingobacteriaceae</taxon>
        <taxon>Sphingobacterium</taxon>
    </lineage>
</organism>
<dbReference type="Proteomes" id="UP000254893">
    <property type="component" value="Unassembled WGS sequence"/>
</dbReference>